<feature type="transmembrane region" description="Helical" evidence="3">
    <location>
        <begin position="107"/>
        <end position="128"/>
    </location>
</feature>
<evidence type="ECO:0000256" key="1">
    <source>
        <dbReference type="ARBA" id="ARBA00004141"/>
    </source>
</evidence>
<keyword evidence="2" id="KW-1015">Disulfide bond</keyword>
<feature type="domain" description="Major facilitator superfamily (MFS) profile" evidence="4">
    <location>
        <begin position="39"/>
        <end position="607"/>
    </location>
</feature>
<dbReference type="GO" id="GO:0006811">
    <property type="term" value="P:monoatomic ion transport"/>
    <property type="evidence" value="ECO:0007669"/>
    <property type="project" value="UniProtKB-KW"/>
</dbReference>
<reference evidence="5" key="3">
    <citation type="submission" date="2025-08" db="UniProtKB">
        <authorList>
            <consortium name="Ensembl"/>
        </authorList>
    </citation>
    <scope>IDENTIFICATION</scope>
</reference>
<dbReference type="InParanoid" id="F6ZVK8"/>
<feature type="transmembrane region" description="Helical" evidence="3">
    <location>
        <begin position="206"/>
        <end position="226"/>
    </location>
</feature>
<feature type="transmembrane region" description="Helical" evidence="3">
    <location>
        <begin position="522"/>
        <end position="546"/>
    </location>
</feature>
<protein>
    <recommendedName>
        <fullName evidence="3">Solute carrier organic anion transporter family member</fullName>
    </recommendedName>
</protein>
<dbReference type="GO" id="GO:0043252">
    <property type="term" value="P:sodium-independent organic anion transport"/>
    <property type="evidence" value="ECO:0000318"/>
    <property type="project" value="GO_Central"/>
</dbReference>
<keyword evidence="3" id="KW-0472">Membrane</keyword>
<dbReference type="NCBIfam" id="TIGR00805">
    <property type="entry name" value="oat"/>
    <property type="match status" value="1"/>
</dbReference>
<dbReference type="PANTHER" id="PTHR11388:SF157">
    <property type="entry name" value="SOLUTE CARRIER ORGANIC ANION TRANSPORTER FAMILY MEMBER 2A1-LIKE"/>
    <property type="match status" value="1"/>
</dbReference>
<dbReference type="Proteomes" id="UP000008144">
    <property type="component" value="Chromosome 14"/>
</dbReference>
<keyword evidence="3" id="KW-0813">Transport</keyword>
<dbReference type="InterPro" id="IPR020846">
    <property type="entry name" value="MFS_dom"/>
</dbReference>
<reference evidence="6" key="1">
    <citation type="journal article" date="2002" name="Science">
        <title>The draft genome of Ciona intestinalis: insights into chordate and vertebrate origins.</title>
        <authorList>
            <person name="Dehal P."/>
            <person name="Satou Y."/>
            <person name="Campbell R.K."/>
            <person name="Chapman J."/>
            <person name="Degnan B."/>
            <person name="De Tomaso A."/>
            <person name="Davidson B."/>
            <person name="Di Gregorio A."/>
            <person name="Gelpke M."/>
            <person name="Goodstein D.M."/>
            <person name="Harafuji N."/>
            <person name="Hastings K.E."/>
            <person name="Ho I."/>
            <person name="Hotta K."/>
            <person name="Huang W."/>
            <person name="Kawashima T."/>
            <person name="Lemaire P."/>
            <person name="Martinez D."/>
            <person name="Meinertzhagen I.A."/>
            <person name="Necula S."/>
            <person name="Nonaka M."/>
            <person name="Putnam N."/>
            <person name="Rash S."/>
            <person name="Saiga H."/>
            <person name="Satake M."/>
            <person name="Terry A."/>
            <person name="Yamada L."/>
            <person name="Wang H.G."/>
            <person name="Awazu S."/>
            <person name="Azumi K."/>
            <person name="Boore J."/>
            <person name="Branno M."/>
            <person name="Chin-Bow S."/>
            <person name="DeSantis R."/>
            <person name="Doyle S."/>
            <person name="Francino P."/>
            <person name="Keys D.N."/>
            <person name="Haga S."/>
            <person name="Hayashi H."/>
            <person name="Hino K."/>
            <person name="Imai K.S."/>
            <person name="Inaba K."/>
            <person name="Kano S."/>
            <person name="Kobayashi K."/>
            <person name="Kobayashi M."/>
            <person name="Lee B.I."/>
            <person name="Makabe K.W."/>
            <person name="Manohar C."/>
            <person name="Matassi G."/>
            <person name="Medina M."/>
            <person name="Mochizuki Y."/>
            <person name="Mount S."/>
            <person name="Morishita T."/>
            <person name="Miura S."/>
            <person name="Nakayama A."/>
            <person name="Nishizaka S."/>
            <person name="Nomoto H."/>
            <person name="Ohta F."/>
            <person name="Oishi K."/>
            <person name="Rigoutsos I."/>
            <person name="Sano M."/>
            <person name="Sasaki A."/>
            <person name="Sasakura Y."/>
            <person name="Shoguchi E."/>
            <person name="Shin-i T."/>
            <person name="Spagnuolo A."/>
            <person name="Stainier D."/>
            <person name="Suzuki M.M."/>
            <person name="Tassy O."/>
            <person name="Takatori N."/>
            <person name="Tokuoka M."/>
            <person name="Yagi K."/>
            <person name="Yoshizaki F."/>
            <person name="Wada S."/>
            <person name="Zhang C."/>
            <person name="Hyatt P.D."/>
            <person name="Larimer F."/>
            <person name="Detter C."/>
            <person name="Doggett N."/>
            <person name="Glavina T."/>
            <person name="Hawkins T."/>
            <person name="Richardson P."/>
            <person name="Lucas S."/>
            <person name="Kohara Y."/>
            <person name="Levine M."/>
            <person name="Satoh N."/>
            <person name="Rokhsar D.S."/>
        </authorList>
    </citation>
    <scope>NUCLEOTIDE SEQUENCE [LARGE SCALE GENOMIC DNA]</scope>
</reference>
<evidence type="ECO:0000313" key="5">
    <source>
        <dbReference type="Ensembl" id="ENSCINP00000026426.2"/>
    </source>
</evidence>
<dbReference type="GO" id="GO:0015347">
    <property type="term" value="F:sodium-independent organic anion transmembrane transporter activity"/>
    <property type="evidence" value="ECO:0000318"/>
    <property type="project" value="GO_Central"/>
</dbReference>
<keyword evidence="6" id="KW-1185">Reference proteome</keyword>
<feature type="transmembrane region" description="Helical" evidence="3">
    <location>
        <begin position="332"/>
        <end position="353"/>
    </location>
</feature>
<keyword evidence="3" id="KW-1133">Transmembrane helix</keyword>
<dbReference type="PANTHER" id="PTHR11388">
    <property type="entry name" value="ORGANIC ANION TRANSPORTER"/>
    <property type="match status" value="1"/>
</dbReference>
<dbReference type="Pfam" id="PF03137">
    <property type="entry name" value="OATP"/>
    <property type="match status" value="1"/>
</dbReference>
<feature type="transmembrane region" description="Helical" evidence="3">
    <location>
        <begin position="558"/>
        <end position="581"/>
    </location>
</feature>
<evidence type="ECO:0000256" key="2">
    <source>
        <dbReference type="ARBA" id="ARBA00023157"/>
    </source>
</evidence>
<comment type="caution">
    <text evidence="3">Lacks conserved residue(s) required for the propagation of feature annotation.</text>
</comment>
<accession>F6ZVK8</accession>
<dbReference type="GO" id="GO:0016323">
    <property type="term" value="C:basolateral plasma membrane"/>
    <property type="evidence" value="ECO:0000318"/>
    <property type="project" value="GO_Central"/>
</dbReference>
<organism evidence="5 6">
    <name type="scientific">Ciona intestinalis</name>
    <name type="common">Transparent sea squirt</name>
    <name type="synonym">Ascidia intestinalis</name>
    <dbReference type="NCBI Taxonomy" id="7719"/>
    <lineage>
        <taxon>Eukaryota</taxon>
        <taxon>Metazoa</taxon>
        <taxon>Chordata</taxon>
        <taxon>Tunicata</taxon>
        <taxon>Ascidiacea</taxon>
        <taxon>Phlebobranchia</taxon>
        <taxon>Cionidae</taxon>
        <taxon>Ciona</taxon>
    </lineage>
</organism>
<dbReference type="InterPro" id="IPR036259">
    <property type="entry name" value="MFS_trans_sf"/>
</dbReference>
<feature type="transmembrane region" description="Helical" evidence="3">
    <location>
        <begin position="70"/>
        <end position="95"/>
    </location>
</feature>
<dbReference type="AlphaFoldDB" id="F6ZVK8"/>
<feature type="transmembrane region" description="Helical" evidence="3">
    <location>
        <begin position="36"/>
        <end position="58"/>
    </location>
</feature>
<dbReference type="PROSITE" id="PS50850">
    <property type="entry name" value="MFS"/>
    <property type="match status" value="1"/>
</dbReference>
<feature type="transmembrane region" description="Helical" evidence="3">
    <location>
        <begin position="257"/>
        <end position="279"/>
    </location>
</feature>
<dbReference type="Gene3D" id="1.20.1250.20">
    <property type="entry name" value="MFS general substrate transporter like domains"/>
    <property type="match status" value="1"/>
</dbReference>
<dbReference type="EMBL" id="EAAA01001171">
    <property type="status" value="NOT_ANNOTATED_CDS"/>
    <property type="molecule type" value="Genomic_DNA"/>
</dbReference>
<dbReference type="HOGENOM" id="CLU_008954_4_1_1"/>
<reference evidence="5" key="4">
    <citation type="submission" date="2025-09" db="UniProtKB">
        <authorList>
            <consortium name="Ensembl"/>
        </authorList>
    </citation>
    <scope>IDENTIFICATION</scope>
</reference>
<comment type="subcellular location">
    <subcellularLocation>
        <location evidence="3">Cell membrane</location>
        <topology evidence="3">Multi-pass membrane protein</topology>
    </subcellularLocation>
    <subcellularLocation>
        <location evidence="1">Membrane</location>
        <topology evidence="1">Multi-pass membrane protein</topology>
    </subcellularLocation>
</comment>
<name>F6ZVK8_CIOIN</name>
<proteinExistence type="inferred from homology"/>
<dbReference type="Ensembl" id="ENSCINT00000026672.2">
    <property type="protein sequence ID" value="ENSCINP00000026426.2"/>
    <property type="gene ID" value="ENSCING00000005120.3"/>
</dbReference>
<feature type="transmembrane region" description="Helical" evidence="3">
    <location>
        <begin position="373"/>
        <end position="393"/>
    </location>
</feature>
<evidence type="ECO:0000256" key="3">
    <source>
        <dbReference type="RuleBase" id="RU362056"/>
    </source>
</evidence>
<dbReference type="InterPro" id="IPR004156">
    <property type="entry name" value="OATP"/>
</dbReference>
<comment type="similarity">
    <text evidence="3">Belongs to the organo anion transporter (TC 2.A.60) family.</text>
</comment>
<evidence type="ECO:0000259" key="4">
    <source>
        <dbReference type="PROSITE" id="PS50850"/>
    </source>
</evidence>
<evidence type="ECO:0000313" key="6">
    <source>
        <dbReference type="Proteomes" id="UP000008144"/>
    </source>
</evidence>
<keyword evidence="3" id="KW-0812">Transmembrane</keyword>
<feature type="transmembrane region" description="Helical" evidence="3">
    <location>
        <begin position="405"/>
        <end position="425"/>
    </location>
</feature>
<keyword evidence="3" id="KW-0406">Ion transport</keyword>
<reference evidence="5" key="2">
    <citation type="journal article" date="2008" name="Genome Biol.">
        <title>Improved genome assembly and evidence-based global gene model set for the chordate Ciona intestinalis: new insight into intron and operon populations.</title>
        <authorList>
            <person name="Satou Y."/>
            <person name="Mineta K."/>
            <person name="Ogasawara M."/>
            <person name="Sasakura Y."/>
            <person name="Shoguchi E."/>
            <person name="Ueno K."/>
            <person name="Yamada L."/>
            <person name="Matsumoto J."/>
            <person name="Wasserscheid J."/>
            <person name="Dewar K."/>
            <person name="Wiley G.B."/>
            <person name="Macmil S.L."/>
            <person name="Roe B.A."/>
            <person name="Zeller R.W."/>
            <person name="Hastings K.E."/>
            <person name="Lemaire P."/>
            <person name="Lindquist E."/>
            <person name="Endo T."/>
            <person name="Hotta K."/>
            <person name="Inaba K."/>
        </authorList>
    </citation>
    <scope>NUCLEOTIDE SEQUENCE [LARGE SCALE GENOMIC DNA]</scope>
    <source>
        <strain evidence="5">wild type</strain>
    </source>
</reference>
<dbReference type="GeneTree" id="ENSGT01150000286901"/>
<feature type="transmembrane region" description="Helical" evidence="3">
    <location>
        <begin position="166"/>
        <end position="186"/>
    </location>
</feature>
<sequence>MSESNRTDILSCTATVENGQENQDCSKRGLIRKKLLSIQAFVAFVGIALCGQSALATYNKSVLTSIEKRFGIASSLAGFIAGAFNIGNLLFVVAVSKLSSKYSRPRFIAVGSLIIAAGGLINAVPHFIHGVYEPSATNLHFSNIVCFRNTTANVDTADCTESSSEYPYLFIILVLGQILEGIGATVHIPLGSSYIDDYASTYNSPLYLGTLFVLQNFGSGSGYLMGSWTSNVYVDFEKVRPENYPVSKDDEKRWVGAWWLGFLIIGIFVIFTSIPIFFFPKSMNKQEDKKQKNSKETPQKDSNDTEVKNIPYQKMLFTDFIQTICRLVTNPLYVLVILSYSGLMFVVGSVSAFLPKYLEISYKRTASEANLMFGKYSVAIPAVMTIGLFSGGLLTKKTRWGEKALLRYIVAIGTFSPLLFLPNFFMGCSFEVISCIYIYYISLYRDSILLNYIFPCCFVRQNLIDQLLSLKSNMFLNFSWKLNFGSSQMFQGCGDTPPGFNVTSEIIELESIKCDCDFKAKIFVALMATMTLLLSTLVTPIYTVLLRCVDKEDKTTGVAVMFLGIRALGLIPAPIITGMVIDGTCLRWSDGCSENRHCLEYDIIPFR</sequence>
<dbReference type="SUPFAM" id="SSF103473">
    <property type="entry name" value="MFS general substrate transporter"/>
    <property type="match status" value="1"/>
</dbReference>